<proteinExistence type="predicted"/>
<sequence length="30" mass="3196">MQNATTGSSILSMLFTVSEPCNTITSNSIF</sequence>
<reference evidence="1" key="1">
    <citation type="submission" date="2014-11" db="EMBL/GenBank/DDBJ databases">
        <authorList>
            <person name="Amaro Gonzalez C."/>
        </authorList>
    </citation>
    <scope>NUCLEOTIDE SEQUENCE</scope>
</reference>
<reference evidence="1" key="2">
    <citation type="journal article" date="2015" name="Fish Shellfish Immunol.">
        <title>Early steps in the European eel (Anguilla anguilla)-Vibrio vulnificus interaction in the gills: Role of the RtxA13 toxin.</title>
        <authorList>
            <person name="Callol A."/>
            <person name="Pajuelo D."/>
            <person name="Ebbesson L."/>
            <person name="Teles M."/>
            <person name="MacKenzie S."/>
            <person name="Amaro C."/>
        </authorList>
    </citation>
    <scope>NUCLEOTIDE SEQUENCE</scope>
</reference>
<dbReference type="AlphaFoldDB" id="A0A0E9R3H9"/>
<accession>A0A0E9R3H9</accession>
<evidence type="ECO:0000313" key="1">
    <source>
        <dbReference type="EMBL" id="JAH22883.1"/>
    </source>
</evidence>
<name>A0A0E9R3H9_ANGAN</name>
<protein>
    <submittedName>
        <fullName evidence="1">Uncharacterized protein</fullName>
    </submittedName>
</protein>
<dbReference type="EMBL" id="GBXM01085694">
    <property type="protein sequence ID" value="JAH22883.1"/>
    <property type="molecule type" value="Transcribed_RNA"/>
</dbReference>
<organism evidence="1">
    <name type="scientific">Anguilla anguilla</name>
    <name type="common">European freshwater eel</name>
    <name type="synonym">Muraena anguilla</name>
    <dbReference type="NCBI Taxonomy" id="7936"/>
    <lineage>
        <taxon>Eukaryota</taxon>
        <taxon>Metazoa</taxon>
        <taxon>Chordata</taxon>
        <taxon>Craniata</taxon>
        <taxon>Vertebrata</taxon>
        <taxon>Euteleostomi</taxon>
        <taxon>Actinopterygii</taxon>
        <taxon>Neopterygii</taxon>
        <taxon>Teleostei</taxon>
        <taxon>Anguilliformes</taxon>
        <taxon>Anguillidae</taxon>
        <taxon>Anguilla</taxon>
    </lineage>
</organism>